<organism evidence="2 3">
    <name type="scientific">Acinetobacter cumulans</name>
    <dbReference type="NCBI Taxonomy" id="2136182"/>
    <lineage>
        <taxon>Bacteria</taxon>
        <taxon>Pseudomonadati</taxon>
        <taxon>Pseudomonadota</taxon>
        <taxon>Gammaproteobacteria</taxon>
        <taxon>Moraxellales</taxon>
        <taxon>Moraxellaceae</taxon>
        <taxon>Acinetobacter</taxon>
    </lineage>
</organism>
<dbReference type="PANTHER" id="PTHR23028">
    <property type="entry name" value="ACETYLTRANSFERASE"/>
    <property type="match status" value="1"/>
</dbReference>
<gene>
    <name evidence="2" type="ORF">D9K79_02500</name>
</gene>
<keyword evidence="1" id="KW-1133">Transmembrane helix</keyword>
<sequence>MHNKNFRYDINGLRAYAVILVVLFHFGITGFAVGFIGVDIFFVISGFLMTSIV</sequence>
<accession>A0ABX9U931</accession>
<dbReference type="PANTHER" id="PTHR23028:SF53">
    <property type="entry name" value="ACYL_TRANSF_3 DOMAIN-CONTAINING PROTEIN"/>
    <property type="match status" value="1"/>
</dbReference>
<evidence type="ECO:0000256" key="1">
    <source>
        <dbReference type="SAM" id="Phobius"/>
    </source>
</evidence>
<keyword evidence="2" id="KW-0012">Acyltransferase</keyword>
<dbReference type="GO" id="GO:0016746">
    <property type="term" value="F:acyltransferase activity"/>
    <property type="evidence" value="ECO:0007669"/>
    <property type="project" value="UniProtKB-KW"/>
</dbReference>
<feature type="non-terminal residue" evidence="2">
    <location>
        <position position="53"/>
    </location>
</feature>
<protein>
    <submittedName>
        <fullName evidence="2">Acyltransferase</fullName>
    </submittedName>
</protein>
<dbReference type="Proteomes" id="UP000273105">
    <property type="component" value="Unassembled WGS sequence"/>
</dbReference>
<keyword evidence="3" id="KW-1185">Reference proteome</keyword>
<name>A0ABX9U931_9GAMM</name>
<dbReference type="EMBL" id="RCHE01000004">
    <property type="protein sequence ID" value="RLL49195.1"/>
    <property type="molecule type" value="Genomic_DNA"/>
</dbReference>
<keyword evidence="1" id="KW-0472">Membrane</keyword>
<keyword evidence="2" id="KW-0808">Transferase</keyword>
<evidence type="ECO:0000313" key="3">
    <source>
        <dbReference type="Proteomes" id="UP000273105"/>
    </source>
</evidence>
<proteinExistence type="predicted"/>
<comment type="caution">
    <text evidence="2">The sequence shown here is derived from an EMBL/GenBank/DDBJ whole genome shotgun (WGS) entry which is preliminary data.</text>
</comment>
<feature type="transmembrane region" description="Helical" evidence="1">
    <location>
        <begin position="15"/>
        <end position="48"/>
    </location>
</feature>
<reference evidence="2 3" key="1">
    <citation type="submission" date="2018-09" db="EMBL/GenBank/DDBJ databases">
        <title>The draft genome of Acinetobacter sp. strains.</title>
        <authorList>
            <person name="Qin J."/>
            <person name="Feng Y."/>
            <person name="Zong Z."/>
        </authorList>
    </citation>
    <scope>NUCLEOTIDE SEQUENCE [LARGE SCALE GENOMIC DNA]</scope>
    <source>
        <strain evidence="2 3">WCHAc060001</strain>
    </source>
</reference>
<keyword evidence="1" id="KW-0812">Transmembrane</keyword>
<evidence type="ECO:0000313" key="2">
    <source>
        <dbReference type="EMBL" id="RLL49195.1"/>
    </source>
</evidence>
<dbReference type="InterPro" id="IPR050879">
    <property type="entry name" value="Acyltransferase_3"/>
</dbReference>